<feature type="active site" evidence="6">
    <location>
        <position position="108"/>
    </location>
</feature>
<comment type="similarity">
    <text evidence="2 7">Belongs to the peptidase S26 family.</text>
</comment>
<comment type="caution">
    <text evidence="9">The sequence shown here is derived from an EMBL/GenBank/DDBJ whole genome shotgun (WGS) entry which is preliminary data.</text>
</comment>
<evidence type="ECO:0000313" key="10">
    <source>
        <dbReference type="Proteomes" id="UP000664414"/>
    </source>
</evidence>
<dbReference type="PANTHER" id="PTHR43390">
    <property type="entry name" value="SIGNAL PEPTIDASE I"/>
    <property type="match status" value="1"/>
</dbReference>
<evidence type="ECO:0000256" key="5">
    <source>
        <dbReference type="ARBA" id="ARBA00022801"/>
    </source>
</evidence>
<feature type="domain" description="Peptidase S26" evidence="8">
    <location>
        <begin position="17"/>
        <end position="241"/>
    </location>
</feature>
<dbReference type="PRINTS" id="PR00727">
    <property type="entry name" value="LEADERPTASE"/>
</dbReference>
<dbReference type="GO" id="GO:0009003">
    <property type="term" value="F:signal peptidase activity"/>
    <property type="evidence" value="ECO:0007669"/>
    <property type="project" value="UniProtKB-EC"/>
</dbReference>
<dbReference type="EMBL" id="JAFKGL010000020">
    <property type="protein sequence ID" value="MBN9413290.1"/>
    <property type="molecule type" value="Genomic_DNA"/>
</dbReference>
<organism evidence="9 10">
    <name type="scientific">Candidatus Paracaedimonas acanthamoebae</name>
    <dbReference type="NCBI Taxonomy" id="244581"/>
    <lineage>
        <taxon>Bacteria</taxon>
        <taxon>Pseudomonadati</taxon>
        <taxon>Pseudomonadota</taxon>
        <taxon>Alphaproteobacteria</taxon>
        <taxon>Holosporales</taxon>
        <taxon>Caedimonadaceae</taxon>
        <taxon>Candidatus Paracaedimonas</taxon>
    </lineage>
</organism>
<dbReference type="InterPro" id="IPR036286">
    <property type="entry name" value="LexA/Signal_pep-like_sf"/>
</dbReference>
<name>A0A8J7TTV5_9PROT</name>
<dbReference type="InterPro" id="IPR019758">
    <property type="entry name" value="Pept_S26A_signal_pept_1_CS"/>
</dbReference>
<dbReference type="Gene3D" id="2.10.109.10">
    <property type="entry name" value="Umud Fragment, subunit A"/>
    <property type="match status" value="1"/>
</dbReference>
<sequence>MTTTKKKEGSASKEGIIEFVKSLVSAILVIGTIQTVAYQNFNIPSGSMKPNLLIGDFLFVSKFAYGYSHYSLPFSPPLFKGRILAQEPKRGEVVVFRPHFNTKIDFIKRLVGLPGDRIQMREGILYINDEACPLERVPEDFSDHLYMNYFPGNIEERVYDEEGVKIQQFVQTLPNGVKHLVIKERPFGTGRFDNTDVFVVPEGHYFMMGDNRDGSDDSRNINHLGFVAQENLIGRAELIYFSTSAQWWEVWKWLTHLRYDRLLKFIR</sequence>
<dbReference type="InterPro" id="IPR019533">
    <property type="entry name" value="Peptidase_S26"/>
</dbReference>
<evidence type="ECO:0000256" key="1">
    <source>
        <dbReference type="ARBA" id="ARBA00000677"/>
    </source>
</evidence>
<dbReference type="InterPro" id="IPR000223">
    <property type="entry name" value="Pept_S26A_signal_pept_1"/>
</dbReference>
<dbReference type="GO" id="GO:0006465">
    <property type="term" value="P:signal peptide processing"/>
    <property type="evidence" value="ECO:0007669"/>
    <property type="project" value="InterPro"/>
</dbReference>
<gene>
    <name evidence="9" type="primary">lepB</name>
    <name evidence="9" type="ORF">J0H12_05155</name>
</gene>
<evidence type="ECO:0000256" key="6">
    <source>
        <dbReference type="PIRSR" id="PIRSR600223-1"/>
    </source>
</evidence>
<keyword evidence="7" id="KW-0645">Protease</keyword>
<evidence type="ECO:0000256" key="2">
    <source>
        <dbReference type="ARBA" id="ARBA00009370"/>
    </source>
</evidence>
<dbReference type="PROSITE" id="PS00760">
    <property type="entry name" value="SPASE_I_2"/>
    <property type="match status" value="1"/>
</dbReference>
<dbReference type="Pfam" id="PF10502">
    <property type="entry name" value="Peptidase_S26"/>
    <property type="match status" value="1"/>
</dbReference>
<evidence type="ECO:0000313" key="9">
    <source>
        <dbReference type="EMBL" id="MBN9413290.1"/>
    </source>
</evidence>
<comment type="catalytic activity">
    <reaction evidence="1 7">
        <text>Cleavage of hydrophobic, N-terminal signal or leader sequences from secreted and periplasmic proteins.</text>
        <dbReference type="EC" id="3.4.21.89"/>
    </reaction>
</comment>
<protein>
    <recommendedName>
        <fullName evidence="4 7">Signal peptidase I</fullName>
        <ecNumber evidence="3 7">3.4.21.89</ecNumber>
    </recommendedName>
</protein>
<dbReference type="Proteomes" id="UP000664414">
    <property type="component" value="Unassembled WGS sequence"/>
</dbReference>
<feature type="active site" evidence="6">
    <location>
        <position position="47"/>
    </location>
</feature>
<dbReference type="SUPFAM" id="SSF51306">
    <property type="entry name" value="LexA/Signal peptidase"/>
    <property type="match status" value="1"/>
</dbReference>
<dbReference type="PROSITE" id="PS00761">
    <property type="entry name" value="SPASE_I_3"/>
    <property type="match status" value="1"/>
</dbReference>
<dbReference type="AlphaFoldDB" id="A0A8J7TTV5"/>
<keyword evidence="5 7" id="KW-0378">Hydrolase</keyword>
<comment type="subcellular location">
    <subcellularLocation>
        <location evidence="7">Membrane</location>
        <topology evidence="7">Single-pass type II membrane protein</topology>
    </subcellularLocation>
</comment>
<dbReference type="EC" id="3.4.21.89" evidence="3 7"/>
<reference evidence="9" key="1">
    <citation type="submission" date="2021-02" db="EMBL/GenBank/DDBJ databases">
        <title>Thiocyanate and organic carbon inputs drive convergent selection for specific autotrophic Afipia and Thiobacillus strains within complex microbiomes.</title>
        <authorList>
            <person name="Huddy R.J."/>
            <person name="Sachdeva R."/>
            <person name="Kadzinga F."/>
            <person name="Kantor R.S."/>
            <person name="Harrison S.T.L."/>
            <person name="Banfield J.F."/>
        </authorList>
    </citation>
    <scope>NUCLEOTIDE SEQUENCE</scope>
    <source>
        <strain evidence="9">SCN18_10_11_15_R4_P_38_20</strain>
    </source>
</reference>
<dbReference type="CDD" id="cd06530">
    <property type="entry name" value="S26_SPase_I"/>
    <property type="match status" value="1"/>
</dbReference>
<evidence type="ECO:0000256" key="7">
    <source>
        <dbReference type="RuleBase" id="RU362042"/>
    </source>
</evidence>
<evidence type="ECO:0000259" key="8">
    <source>
        <dbReference type="Pfam" id="PF10502"/>
    </source>
</evidence>
<evidence type="ECO:0000256" key="4">
    <source>
        <dbReference type="ARBA" id="ARBA00019232"/>
    </source>
</evidence>
<dbReference type="NCBIfam" id="TIGR02227">
    <property type="entry name" value="sigpep_I_bact"/>
    <property type="match status" value="1"/>
</dbReference>
<dbReference type="GO" id="GO:0004252">
    <property type="term" value="F:serine-type endopeptidase activity"/>
    <property type="evidence" value="ECO:0007669"/>
    <property type="project" value="InterPro"/>
</dbReference>
<dbReference type="InterPro" id="IPR019757">
    <property type="entry name" value="Pept_S26A_signal_pept_1_Lys-AS"/>
</dbReference>
<accession>A0A8J7TTV5</accession>
<proteinExistence type="inferred from homology"/>
<dbReference type="GO" id="GO:0016020">
    <property type="term" value="C:membrane"/>
    <property type="evidence" value="ECO:0007669"/>
    <property type="project" value="UniProtKB-SubCell"/>
</dbReference>
<evidence type="ECO:0000256" key="3">
    <source>
        <dbReference type="ARBA" id="ARBA00013208"/>
    </source>
</evidence>
<dbReference type="PANTHER" id="PTHR43390:SF1">
    <property type="entry name" value="CHLOROPLAST PROCESSING PEPTIDASE"/>
    <property type="match status" value="1"/>
</dbReference>